<gene>
    <name evidence="1" type="ORF">DOTSEDRAFT_26989</name>
</gene>
<accession>N1PGY1</accession>
<dbReference type="EMBL" id="KB446542">
    <property type="protein sequence ID" value="EME41878.1"/>
    <property type="molecule type" value="Genomic_DNA"/>
</dbReference>
<organism evidence="1 2">
    <name type="scientific">Dothistroma septosporum (strain NZE10 / CBS 128990)</name>
    <name type="common">Red band needle blight fungus</name>
    <name type="synonym">Mycosphaerella pini</name>
    <dbReference type="NCBI Taxonomy" id="675120"/>
    <lineage>
        <taxon>Eukaryota</taxon>
        <taxon>Fungi</taxon>
        <taxon>Dikarya</taxon>
        <taxon>Ascomycota</taxon>
        <taxon>Pezizomycotina</taxon>
        <taxon>Dothideomycetes</taxon>
        <taxon>Dothideomycetidae</taxon>
        <taxon>Mycosphaerellales</taxon>
        <taxon>Mycosphaerellaceae</taxon>
        <taxon>Dothistroma</taxon>
    </lineage>
</organism>
<dbReference type="AlphaFoldDB" id="N1PGY1"/>
<dbReference type="Proteomes" id="UP000016933">
    <property type="component" value="Unassembled WGS sequence"/>
</dbReference>
<evidence type="ECO:0008006" key="3">
    <source>
        <dbReference type="Google" id="ProtNLM"/>
    </source>
</evidence>
<evidence type="ECO:0000313" key="1">
    <source>
        <dbReference type="EMBL" id="EME41878.1"/>
    </source>
</evidence>
<dbReference type="SUPFAM" id="SSF81383">
    <property type="entry name" value="F-box domain"/>
    <property type="match status" value="1"/>
</dbReference>
<dbReference type="HOGENOM" id="CLU_727669_0_0_1"/>
<dbReference type="eggNOG" id="ENOG502R9YW">
    <property type="taxonomic scope" value="Eukaryota"/>
</dbReference>
<proteinExistence type="predicted"/>
<dbReference type="InterPro" id="IPR036047">
    <property type="entry name" value="F-box-like_dom_sf"/>
</dbReference>
<reference evidence="2" key="1">
    <citation type="journal article" date="2012" name="PLoS Genet.">
        <title>The genomes of the fungal plant pathogens Cladosporium fulvum and Dothistroma septosporum reveal adaptation to different hosts and lifestyles but also signatures of common ancestry.</title>
        <authorList>
            <person name="de Wit P.J.G.M."/>
            <person name="van der Burgt A."/>
            <person name="Oekmen B."/>
            <person name="Stergiopoulos I."/>
            <person name="Abd-Elsalam K.A."/>
            <person name="Aerts A.L."/>
            <person name="Bahkali A.H."/>
            <person name="Beenen H.G."/>
            <person name="Chettri P."/>
            <person name="Cox M.P."/>
            <person name="Datema E."/>
            <person name="de Vries R.P."/>
            <person name="Dhillon B."/>
            <person name="Ganley A.R."/>
            <person name="Griffiths S.A."/>
            <person name="Guo Y."/>
            <person name="Hamelin R.C."/>
            <person name="Henrissat B."/>
            <person name="Kabir M.S."/>
            <person name="Jashni M.K."/>
            <person name="Kema G."/>
            <person name="Klaubauf S."/>
            <person name="Lapidus A."/>
            <person name="Levasseur A."/>
            <person name="Lindquist E."/>
            <person name="Mehrabi R."/>
            <person name="Ohm R.A."/>
            <person name="Owen T.J."/>
            <person name="Salamov A."/>
            <person name="Schwelm A."/>
            <person name="Schijlen E."/>
            <person name="Sun H."/>
            <person name="van den Burg H.A."/>
            <person name="van Ham R.C.H.J."/>
            <person name="Zhang S."/>
            <person name="Goodwin S.B."/>
            <person name="Grigoriev I.V."/>
            <person name="Collemare J."/>
            <person name="Bradshaw R.E."/>
        </authorList>
    </citation>
    <scope>NUCLEOTIDE SEQUENCE [LARGE SCALE GENOMIC DNA]</scope>
    <source>
        <strain evidence="2">NZE10 / CBS 128990</strain>
    </source>
</reference>
<sequence length="380" mass="43803">MIVTGHHSSVKDVREAKKKRACIIREDIREAAVRCRRTKISTSKQQANRPRTSTHVMSTRAITMQQSCDAVIDTAELFEAILLQLPMTDLINYRLVNKTWFRTIHGSPRLMQRLFLAPKMADSHPLWIYDHQHITLKEYTTRDVDLRAIQTKSQYAAYETWRKQHRMMRPSILNPIMLTSDASQLRGSLLRRASHCEIIRLRFSPNLRNLGSPNIYHEMFLCQPPVEEIQVQFFYHLDKTMRRGRPLTTGQHGLVVRREGGVKFKDILETFLEHVEAGSFLLPSSNYHIEVRPEKFSSVVYLLGAIFADEGEIGQIEGSEEIKVLSPMAKKMMRRESHAGLQPFEREMGESYWSKEDEDWTAVALDASDGNPFGGNEAYA</sequence>
<dbReference type="OrthoDB" id="3647132at2759"/>
<dbReference type="OMA" id="IQVQFFY"/>
<evidence type="ECO:0000313" key="2">
    <source>
        <dbReference type="Proteomes" id="UP000016933"/>
    </source>
</evidence>
<protein>
    <recommendedName>
        <fullName evidence="3">F-box domain-containing protein</fullName>
    </recommendedName>
</protein>
<reference evidence="1 2" key="2">
    <citation type="journal article" date="2012" name="PLoS Pathog.">
        <title>Diverse lifestyles and strategies of plant pathogenesis encoded in the genomes of eighteen Dothideomycetes fungi.</title>
        <authorList>
            <person name="Ohm R.A."/>
            <person name="Feau N."/>
            <person name="Henrissat B."/>
            <person name="Schoch C.L."/>
            <person name="Horwitz B.A."/>
            <person name="Barry K.W."/>
            <person name="Condon B.J."/>
            <person name="Copeland A.C."/>
            <person name="Dhillon B."/>
            <person name="Glaser F."/>
            <person name="Hesse C.N."/>
            <person name="Kosti I."/>
            <person name="LaButti K."/>
            <person name="Lindquist E.A."/>
            <person name="Lucas S."/>
            <person name="Salamov A.A."/>
            <person name="Bradshaw R.E."/>
            <person name="Ciuffetti L."/>
            <person name="Hamelin R.C."/>
            <person name="Kema G.H.J."/>
            <person name="Lawrence C."/>
            <person name="Scott J.A."/>
            <person name="Spatafora J.W."/>
            <person name="Turgeon B.G."/>
            <person name="de Wit P.J.G.M."/>
            <person name="Zhong S."/>
            <person name="Goodwin S.B."/>
            <person name="Grigoriev I.V."/>
        </authorList>
    </citation>
    <scope>NUCLEOTIDE SEQUENCE [LARGE SCALE GENOMIC DNA]</scope>
    <source>
        <strain evidence="2">NZE10 / CBS 128990</strain>
    </source>
</reference>
<name>N1PGY1_DOTSN</name>
<keyword evidence="2" id="KW-1185">Reference proteome</keyword>